<dbReference type="GO" id="GO:0005975">
    <property type="term" value="P:carbohydrate metabolic process"/>
    <property type="evidence" value="ECO:0007669"/>
    <property type="project" value="InterPro"/>
</dbReference>
<dbReference type="Pfam" id="PF01522">
    <property type="entry name" value="Polysacc_deac_1"/>
    <property type="match status" value="1"/>
</dbReference>
<protein>
    <submittedName>
        <fullName evidence="4">Polysaccharide deacetylase</fullName>
    </submittedName>
</protein>
<evidence type="ECO:0000259" key="3">
    <source>
        <dbReference type="PROSITE" id="PS51677"/>
    </source>
</evidence>
<evidence type="ECO:0000256" key="1">
    <source>
        <dbReference type="ARBA" id="ARBA00004613"/>
    </source>
</evidence>
<feature type="domain" description="NodB homology" evidence="3">
    <location>
        <begin position="83"/>
        <end position="346"/>
    </location>
</feature>
<dbReference type="CDD" id="cd10918">
    <property type="entry name" value="CE4_NodB_like_5s_6s"/>
    <property type="match status" value="1"/>
</dbReference>
<dbReference type="PANTHER" id="PTHR34216:SF3">
    <property type="entry name" value="POLY-BETA-1,6-N-ACETYL-D-GLUCOSAMINE N-DEACETYLASE"/>
    <property type="match status" value="1"/>
</dbReference>
<dbReference type="Gene3D" id="3.20.20.370">
    <property type="entry name" value="Glycoside hydrolase/deacetylase"/>
    <property type="match status" value="1"/>
</dbReference>
<proteinExistence type="predicted"/>
<evidence type="ECO:0000256" key="2">
    <source>
        <dbReference type="ARBA" id="ARBA00022729"/>
    </source>
</evidence>
<dbReference type="InterPro" id="IPR002509">
    <property type="entry name" value="NODB_dom"/>
</dbReference>
<dbReference type="Proteomes" id="UP000193100">
    <property type="component" value="Chromosome"/>
</dbReference>
<dbReference type="AlphaFoldDB" id="A0A1W6K9C3"/>
<dbReference type="InterPro" id="IPR051398">
    <property type="entry name" value="Polysacch_Deacetylase"/>
</dbReference>
<comment type="subcellular location">
    <subcellularLocation>
        <location evidence="1">Secreted</location>
    </subcellularLocation>
</comment>
<dbReference type="EMBL" id="CP020931">
    <property type="protein sequence ID" value="ARM84036.1"/>
    <property type="molecule type" value="Genomic_DNA"/>
</dbReference>
<keyword evidence="2" id="KW-0732">Signal</keyword>
<dbReference type="GO" id="GO:0005576">
    <property type="term" value="C:extracellular region"/>
    <property type="evidence" value="ECO:0007669"/>
    <property type="project" value="UniProtKB-SubCell"/>
</dbReference>
<gene>
    <name evidence="4" type="ORF">MARSALSMR5_01959</name>
</gene>
<evidence type="ECO:0000313" key="5">
    <source>
        <dbReference type="Proteomes" id="UP000193100"/>
    </source>
</evidence>
<sequence>MKSVILKVANIIGETGVYRFLCPGRVPVFMLHRVTDGSDGIPGDMTAERLRGYLRYLSSRGYSVLTMDQLWQFLNKGTSIPSKSVMFTIDDGFSDHHDVAAQVFDEFGFPLNFFVITGLLDEQLWPWDDQIAYAVNRTRISVTDLQLPFGGKYSVNLADIGLRRTIREIRNALKIVSQEHVYQWLSAELYSKLEVDFPDTIPREYRPMSWDDARSLKERGHGVYPHTCTHRILSTLALEEKQHEINEARKRVEQELAQCPDVFAYPTGRPSDYDRADIEEVKRAGFKMAFNTVPDYIRAGCSQYELPRFSLPENTADFLQIVNRFEALKEKVPRQPNRSRSFLPTR</sequence>
<dbReference type="PROSITE" id="PS51677">
    <property type="entry name" value="NODB"/>
    <property type="match status" value="1"/>
</dbReference>
<name>A0A1W6K9C3_9GAMM</name>
<dbReference type="GO" id="GO:0016810">
    <property type="term" value="F:hydrolase activity, acting on carbon-nitrogen (but not peptide) bonds"/>
    <property type="evidence" value="ECO:0007669"/>
    <property type="project" value="InterPro"/>
</dbReference>
<dbReference type="RefSeq" id="WP_085680430.1">
    <property type="nucleotide sequence ID" value="NZ_CP020931.1"/>
</dbReference>
<dbReference type="InterPro" id="IPR011330">
    <property type="entry name" value="Glyco_hydro/deAcase_b/a-brl"/>
</dbReference>
<evidence type="ECO:0000313" key="4">
    <source>
        <dbReference type="EMBL" id="ARM84036.1"/>
    </source>
</evidence>
<accession>A0A1W6K9C3</accession>
<organism evidence="4 5">
    <name type="scientific">Marinobacter salarius</name>
    <dbReference type="NCBI Taxonomy" id="1420917"/>
    <lineage>
        <taxon>Bacteria</taxon>
        <taxon>Pseudomonadati</taxon>
        <taxon>Pseudomonadota</taxon>
        <taxon>Gammaproteobacteria</taxon>
        <taxon>Pseudomonadales</taxon>
        <taxon>Marinobacteraceae</taxon>
        <taxon>Marinobacter</taxon>
    </lineage>
</organism>
<dbReference type="GeneID" id="77255911"/>
<reference evidence="4 5" key="1">
    <citation type="submission" date="2017-04" db="EMBL/GenBank/DDBJ databases">
        <title>Genome Sequence of Marinobacter salarius strain SMR5 Isolated from a culture of the Diatom Skeletonema marinoi.</title>
        <authorList>
            <person name="Topel M."/>
            <person name="Pinder M.I.M."/>
            <person name="Johansson O.N."/>
            <person name="Kourtchenko O."/>
            <person name="Godhe A."/>
            <person name="Clarke A.K."/>
        </authorList>
    </citation>
    <scope>NUCLEOTIDE SEQUENCE [LARGE SCALE GENOMIC DNA]</scope>
    <source>
        <strain evidence="4 5">SMR5</strain>
    </source>
</reference>
<dbReference type="SUPFAM" id="SSF88713">
    <property type="entry name" value="Glycoside hydrolase/deacetylase"/>
    <property type="match status" value="1"/>
</dbReference>
<dbReference type="PANTHER" id="PTHR34216">
    <property type="match status" value="1"/>
</dbReference>